<evidence type="ECO:0000313" key="1">
    <source>
        <dbReference type="EMBL" id="GLY85944.1"/>
    </source>
</evidence>
<sequence length="256" mass="27544">MIIPATVGGMAMSEPLGAATAARHRFCRPDEQLLWAAYRRVFYFDLPGHDPYGKPRKSLLRRGAEGFGGFLLDGVEVMLGDDEGGDSDDRPPPPDLIVFGPAPGCLAHRAATEFGTPGTSGRRLWALTAHRLGVLAVAPPPDPPKKKENRSLARRAAGFGKGLVETGRDIGRILADSRERYGDNIEGEPLALPEWSPVQEFARERIVSVGPDTRAQGRRTVPCLRVVLADGSGLDFLLPAADPAMIEHLAVLVSGR</sequence>
<evidence type="ECO:0000313" key="2">
    <source>
        <dbReference type="Proteomes" id="UP001165074"/>
    </source>
</evidence>
<gene>
    <name evidence="1" type="ORF">Airi02_038730</name>
</gene>
<reference evidence="1" key="1">
    <citation type="submission" date="2023-03" db="EMBL/GenBank/DDBJ databases">
        <title>Actinoallomurus iriomotensis NBRC 103684.</title>
        <authorList>
            <person name="Ichikawa N."/>
            <person name="Sato H."/>
            <person name="Tonouchi N."/>
        </authorList>
    </citation>
    <scope>NUCLEOTIDE SEQUENCE</scope>
    <source>
        <strain evidence="1">NBRC 103684</strain>
    </source>
</reference>
<proteinExistence type="predicted"/>
<comment type="caution">
    <text evidence="1">The sequence shown here is derived from an EMBL/GenBank/DDBJ whole genome shotgun (WGS) entry which is preliminary data.</text>
</comment>
<accession>A0A9W6W029</accession>
<dbReference type="Proteomes" id="UP001165074">
    <property type="component" value="Unassembled WGS sequence"/>
</dbReference>
<protein>
    <submittedName>
        <fullName evidence="1">Uncharacterized protein</fullName>
    </submittedName>
</protein>
<name>A0A9W6W029_9ACTN</name>
<dbReference type="EMBL" id="BSTK01000005">
    <property type="protein sequence ID" value="GLY85944.1"/>
    <property type="molecule type" value="Genomic_DNA"/>
</dbReference>
<keyword evidence="2" id="KW-1185">Reference proteome</keyword>
<dbReference type="AlphaFoldDB" id="A0A9W6W029"/>
<organism evidence="1 2">
    <name type="scientific">Actinoallomurus iriomotensis</name>
    <dbReference type="NCBI Taxonomy" id="478107"/>
    <lineage>
        <taxon>Bacteria</taxon>
        <taxon>Bacillati</taxon>
        <taxon>Actinomycetota</taxon>
        <taxon>Actinomycetes</taxon>
        <taxon>Streptosporangiales</taxon>
        <taxon>Thermomonosporaceae</taxon>
        <taxon>Actinoallomurus</taxon>
    </lineage>
</organism>